<evidence type="ECO:0000256" key="1">
    <source>
        <dbReference type="SAM" id="Phobius"/>
    </source>
</evidence>
<accession>A0ABU6KBJ6</accession>
<dbReference type="InterPro" id="IPR009589">
    <property type="entry name" value="PH_YyaB-like"/>
</dbReference>
<evidence type="ECO:0000313" key="4">
    <source>
        <dbReference type="Proteomes" id="UP001335737"/>
    </source>
</evidence>
<feature type="domain" description="Uncharacterized protein YyaB-like PH" evidence="2">
    <location>
        <begin position="52"/>
        <end position="125"/>
    </location>
</feature>
<dbReference type="RefSeq" id="WP_327606115.1">
    <property type="nucleotide sequence ID" value="NZ_JARZFX010000001.1"/>
</dbReference>
<feature type="transmembrane region" description="Helical" evidence="1">
    <location>
        <begin position="9"/>
        <end position="28"/>
    </location>
</feature>
<keyword evidence="4" id="KW-1185">Reference proteome</keyword>
<comment type="caution">
    <text evidence="3">The sequence shown here is derived from an EMBL/GenBank/DDBJ whole genome shotgun (WGS) entry which is preliminary data.</text>
</comment>
<evidence type="ECO:0000313" key="3">
    <source>
        <dbReference type="EMBL" id="MEC5422555.1"/>
    </source>
</evidence>
<dbReference type="Pfam" id="PF06713">
    <property type="entry name" value="bPH_4"/>
    <property type="match status" value="1"/>
</dbReference>
<protein>
    <submittedName>
        <fullName evidence="3">PH domain-containing protein</fullName>
    </submittedName>
</protein>
<feature type="transmembrane region" description="Helical" evidence="1">
    <location>
        <begin position="34"/>
        <end position="50"/>
    </location>
</feature>
<dbReference type="EMBL" id="JARZFX010000001">
    <property type="protein sequence ID" value="MEC5422555.1"/>
    <property type="molecule type" value="Genomic_DNA"/>
</dbReference>
<evidence type="ECO:0000259" key="2">
    <source>
        <dbReference type="Pfam" id="PF06713"/>
    </source>
</evidence>
<proteinExistence type="predicted"/>
<reference evidence="3 4" key="1">
    <citation type="journal article" date="2024" name="Int. J. Syst. Evol. Microbiol.">
        <title>Virgibacillus tibetensis sp. nov., isolated from salt lake on the Tibetan Plateau of China.</title>
        <authorList>
            <person name="Phurbu D."/>
            <person name="Liu Z.-X."/>
            <person name="Wang R."/>
            <person name="Zheng Y.-Y."/>
            <person name="Liu H.-C."/>
            <person name="Zhou Y.-G."/>
            <person name="Yu Y.-J."/>
            <person name="Li A.-H."/>
        </authorList>
    </citation>
    <scope>NUCLEOTIDE SEQUENCE [LARGE SCALE GENOMIC DNA]</scope>
    <source>
        <strain evidence="3 4">C22-A2</strain>
    </source>
</reference>
<keyword evidence="1" id="KW-1133">Transmembrane helix</keyword>
<gene>
    <name evidence="3" type="ORF">QGM71_03490</name>
</gene>
<keyword evidence="1" id="KW-0812">Transmembrane</keyword>
<keyword evidence="1" id="KW-0472">Membrane</keyword>
<sequence length="138" mass="15961">MYFPSKKDWWLTLLLWGVASVGVVVPLITGDVTAALFMLPLALVLLWFWFKTDYKIENEQIKVRYGPIRQTIHIKDIKRINKNKNPFMAPALSTDKIEILCSKYDVISISPVDQQKFIKDLLEINPTILLDNRLNVSN</sequence>
<organism evidence="3 4">
    <name type="scientific">Virgibacillus tibetensis</name>
    <dbReference type="NCBI Taxonomy" id="3042313"/>
    <lineage>
        <taxon>Bacteria</taxon>
        <taxon>Bacillati</taxon>
        <taxon>Bacillota</taxon>
        <taxon>Bacilli</taxon>
        <taxon>Bacillales</taxon>
        <taxon>Bacillaceae</taxon>
        <taxon>Virgibacillus</taxon>
    </lineage>
</organism>
<name>A0ABU6KBJ6_9BACI</name>
<dbReference type="Proteomes" id="UP001335737">
    <property type="component" value="Unassembled WGS sequence"/>
</dbReference>